<name>A0A380BRS3_SPHSI</name>
<dbReference type="Gene3D" id="2.60.40.3140">
    <property type="match status" value="1"/>
</dbReference>
<evidence type="ECO:0000313" key="3">
    <source>
        <dbReference type="Proteomes" id="UP000254893"/>
    </source>
</evidence>
<dbReference type="RefSeq" id="WP_115169671.1">
    <property type="nucleotide sequence ID" value="NZ_UGYW01000002.1"/>
</dbReference>
<sequence length="657" mass="76182">MRRLLLLFLLAFYAFSDAAAQEYIFDKPKAQDFNFDIKKLDSTANAVVLDEIGKTNLVLDEIEGRLYVHHEYKVRILILNQEGFRKANFTIRGYKDGSNSERITDIKGITYNIENGLIKPTEMDNKKVFKEDYSKYTTLTKFTLPNIKEGSIIDVTYTLKSPHTFNFRNWNFQDDIPKVSSIYIGYIPANYTYNILLRGPLQLTDRKAEIMKECIVLSGQRLDCSKLTFIMKNIPAFIEEDFMTAASNFRSAIYFELSDIIYMNGSKQSFTKKWSDVDRELLSDKKFGGQLKKDELFTDILPEIAPANLSTYEKARNIYEYIKKQIKWNKYYGKYSEEGIKKALEIHSGNIGDINLGLIAALNAAQIETYPVILSTRNNGVPNKLFPVVSYFDYVIARTTIDGVDYLLDASEPMMPFGHLPLRCMNDEGRIILSKKSSDWIPIKSVQRISKNYNFDGELLPNGVLKGKLIISSFETEAYNKRMEIKAVNTVEEYVEKFEEKTPNLTIINSKIEGLEAIEDPLWEEYDIEYKMNSAHDEKRITFNPNFLNRLTKNPFNLSDRNYPVDLGFARYDTFTYRIKFPEGYKLQDGPKNIALTLPDAAAKFVYKGTYQANEFNFEQIINLTKPVYNVEEYFHLKEFMSRIIQQQKIDYNFAKN</sequence>
<keyword evidence="1" id="KW-0732">Signal</keyword>
<proteinExistence type="predicted"/>
<protein>
    <submittedName>
        <fullName evidence="2">Domain of Uncharacterized Function with PDB structure</fullName>
    </submittedName>
</protein>
<dbReference type="AlphaFoldDB" id="A0A380BRS3"/>
<dbReference type="Proteomes" id="UP000254893">
    <property type="component" value="Unassembled WGS sequence"/>
</dbReference>
<evidence type="ECO:0000313" key="2">
    <source>
        <dbReference type="EMBL" id="SUJ04838.1"/>
    </source>
</evidence>
<gene>
    <name evidence="2" type="ORF">NCTC11388_01498</name>
</gene>
<dbReference type="EMBL" id="UGYW01000002">
    <property type="protein sequence ID" value="SUJ04838.1"/>
    <property type="molecule type" value="Genomic_DNA"/>
</dbReference>
<feature type="signal peptide" evidence="1">
    <location>
        <begin position="1"/>
        <end position="19"/>
    </location>
</feature>
<reference evidence="2 3" key="1">
    <citation type="submission" date="2018-06" db="EMBL/GenBank/DDBJ databases">
        <authorList>
            <consortium name="Pathogen Informatics"/>
            <person name="Doyle S."/>
        </authorList>
    </citation>
    <scope>NUCLEOTIDE SEQUENCE [LARGE SCALE GENOMIC DNA]</scope>
    <source>
        <strain evidence="2 3">NCTC11388</strain>
    </source>
</reference>
<dbReference type="Gene3D" id="2.60.120.1130">
    <property type="match status" value="1"/>
</dbReference>
<organism evidence="2 3">
    <name type="scientific">Sphingobacterium spiritivorum</name>
    <name type="common">Flavobacterium spiritivorum</name>
    <dbReference type="NCBI Taxonomy" id="258"/>
    <lineage>
        <taxon>Bacteria</taxon>
        <taxon>Pseudomonadati</taxon>
        <taxon>Bacteroidota</taxon>
        <taxon>Sphingobacteriia</taxon>
        <taxon>Sphingobacteriales</taxon>
        <taxon>Sphingobacteriaceae</taxon>
        <taxon>Sphingobacterium</taxon>
    </lineage>
</organism>
<accession>A0A380BRS3</accession>
<evidence type="ECO:0000256" key="1">
    <source>
        <dbReference type="SAM" id="SignalP"/>
    </source>
</evidence>
<feature type="chain" id="PRO_5016723867" evidence="1">
    <location>
        <begin position="20"/>
        <end position="657"/>
    </location>
</feature>
<dbReference type="Gene3D" id="3.10.620.30">
    <property type="match status" value="1"/>
</dbReference>